<dbReference type="PROSITE" id="PS50994">
    <property type="entry name" value="INTEGRASE"/>
    <property type="match status" value="1"/>
</dbReference>
<evidence type="ECO:0000259" key="2">
    <source>
        <dbReference type="PROSITE" id="PS50994"/>
    </source>
</evidence>
<dbReference type="AlphaFoldDB" id="A0AAW2HJQ3"/>
<evidence type="ECO:0000313" key="3">
    <source>
        <dbReference type="EMBL" id="KAL0270046.1"/>
    </source>
</evidence>
<protein>
    <recommendedName>
        <fullName evidence="2">Integrase catalytic domain-containing protein</fullName>
    </recommendedName>
</protein>
<sequence>MANRDQAFTTTEHTRQARGTTSRNLLLRKAIIAGFKILAVIPTSTDNEVNVVYNPTLHKGRPEGELHPIPRVPIPFHTVNIDHLGPFVTSSNREKGSAFTSKDFKKFCDDHQIAHVKNSTATPRANGQAERQNQTLLSALTTMYNKPNAKDWSRHLKNIQFALNELPNATTKKTPNKLLFSYNPRNALKNQLILALHEPSYDPDEVELNRIIALNNITIQQENDGIHRKPTMYDVGDFVLIKKDHPATGDSRKLLPKHQGPFVVEKCLPNDRYVLDSIPGADIKAKTKLVYSSDRMKKWCSPMDESSDEEDDPDDGAEDDTRGSEAEC</sequence>
<reference evidence="3" key="1">
    <citation type="journal article" date="2024" name="Gigascience">
        <title>Chromosome-level genome of the poultry shaft louse Menopon gallinae provides insight into the host-switching and adaptive evolution of parasitic lice.</title>
        <authorList>
            <person name="Xu Y."/>
            <person name="Ma L."/>
            <person name="Liu S."/>
            <person name="Liang Y."/>
            <person name="Liu Q."/>
            <person name="He Z."/>
            <person name="Tian L."/>
            <person name="Duan Y."/>
            <person name="Cai W."/>
            <person name="Li H."/>
            <person name="Song F."/>
        </authorList>
    </citation>
    <scope>NUCLEOTIDE SEQUENCE</scope>
    <source>
        <strain evidence="3">Cailab_2023a</strain>
    </source>
</reference>
<dbReference type="PANTHER" id="PTHR37984">
    <property type="entry name" value="PROTEIN CBG26694"/>
    <property type="match status" value="1"/>
</dbReference>
<dbReference type="Gene3D" id="3.30.420.10">
    <property type="entry name" value="Ribonuclease H-like superfamily/Ribonuclease H"/>
    <property type="match status" value="1"/>
</dbReference>
<feature type="region of interest" description="Disordered" evidence="1">
    <location>
        <begin position="299"/>
        <end position="328"/>
    </location>
</feature>
<dbReference type="PANTHER" id="PTHR37984:SF5">
    <property type="entry name" value="PROTEIN NYNRIN-LIKE"/>
    <property type="match status" value="1"/>
</dbReference>
<dbReference type="InterPro" id="IPR036397">
    <property type="entry name" value="RNaseH_sf"/>
</dbReference>
<feature type="compositionally biased region" description="Basic and acidic residues" evidence="1">
    <location>
        <begin position="319"/>
        <end position="328"/>
    </location>
</feature>
<dbReference type="EMBL" id="JARGDH010000004">
    <property type="protein sequence ID" value="KAL0270046.1"/>
    <property type="molecule type" value="Genomic_DNA"/>
</dbReference>
<feature type="region of interest" description="Disordered" evidence="1">
    <location>
        <begin position="1"/>
        <end position="20"/>
    </location>
</feature>
<comment type="caution">
    <text evidence="3">The sequence shown here is derived from an EMBL/GenBank/DDBJ whole genome shotgun (WGS) entry which is preliminary data.</text>
</comment>
<dbReference type="InterPro" id="IPR050951">
    <property type="entry name" value="Retrovirus_Pol_polyprotein"/>
</dbReference>
<proteinExistence type="predicted"/>
<accession>A0AAW2HJQ3</accession>
<name>A0AAW2HJQ3_9NEOP</name>
<dbReference type="InterPro" id="IPR001584">
    <property type="entry name" value="Integrase_cat-core"/>
</dbReference>
<feature type="domain" description="Integrase catalytic" evidence="2">
    <location>
        <begin position="94"/>
        <end position="183"/>
    </location>
</feature>
<dbReference type="SUPFAM" id="SSF53098">
    <property type="entry name" value="Ribonuclease H-like"/>
    <property type="match status" value="1"/>
</dbReference>
<dbReference type="GO" id="GO:0003676">
    <property type="term" value="F:nucleic acid binding"/>
    <property type="evidence" value="ECO:0007669"/>
    <property type="project" value="InterPro"/>
</dbReference>
<dbReference type="GO" id="GO:0015074">
    <property type="term" value="P:DNA integration"/>
    <property type="evidence" value="ECO:0007669"/>
    <property type="project" value="InterPro"/>
</dbReference>
<gene>
    <name evidence="3" type="ORF">PYX00_007582</name>
</gene>
<organism evidence="3">
    <name type="scientific">Menopon gallinae</name>
    <name type="common">poultry shaft louse</name>
    <dbReference type="NCBI Taxonomy" id="328185"/>
    <lineage>
        <taxon>Eukaryota</taxon>
        <taxon>Metazoa</taxon>
        <taxon>Ecdysozoa</taxon>
        <taxon>Arthropoda</taxon>
        <taxon>Hexapoda</taxon>
        <taxon>Insecta</taxon>
        <taxon>Pterygota</taxon>
        <taxon>Neoptera</taxon>
        <taxon>Paraneoptera</taxon>
        <taxon>Psocodea</taxon>
        <taxon>Troctomorpha</taxon>
        <taxon>Phthiraptera</taxon>
        <taxon>Amblycera</taxon>
        <taxon>Menoponidae</taxon>
        <taxon>Menopon</taxon>
    </lineage>
</organism>
<evidence type="ECO:0000256" key="1">
    <source>
        <dbReference type="SAM" id="MobiDB-lite"/>
    </source>
</evidence>
<dbReference type="InterPro" id="IPR012337">
    <property type="entry name" value="RNaseH-like_sf"/>
</dbReference>
<feature type="compositionally biased region" description="Acidic residues" evidence="1">
    <location>
        <begin position="305"/>
        <end position="318"/>
    </location>
</feature>